<evidence type="ECO:0000256" key="4">
    <source>
        <dbReference type="RuleBase" id="RU003369"/>
    </source>
</evidence>
<dbReference type="PIRSF" id="PIRSF000102">
    <property type="entry name" value="Lac_mal_DH"/>
    <property type="match status" value="1"/>
</dbReference>
<dbReference type="Pfam" id="PF02866">
    <property type="entry name" value="Ldh_1_C"/>
    <property type="match status" value="1"/>
</dbReference>
<organism evidence="7 8">
    <name type="scientific">Schleiferilactobacillus perolens DSM 12744</name>
    <dbReference type="NCBI Taxonomy" id="1423792"/>
    <lineage>
        <taxon>Bacteria</taxon>
        <taxon>Bacillati</taxon>
        <taxon>Bacillota</taxon>
        <taxon>Bacilli</taxon>
        <taxon>Lactobacillales</taxon>
        <taxon>Lactobacillaceae</taxon>
        <taxon>Schleiferilactobacillus</taxon>
    </lineage>
</organism>
<dbReference type="Pfam" id="PF00056">
    <property type="entry name" value="Ldh_1_N"/>
    <property type="match status" value="1"/>
</dbReference>
<keyword evidence="4" id="KW-0560">Oxidoreductase</keyword>
<dbReference type="PATRIC" id="fig|1423792.3.peg.2115"/>
<keyword evidence="8" id="KW-1185">Reference proteome</keyword>
<sequence length="304" mass="32580">MARTIGVIGIGHVGVTTSFNIVTKGLADTLVMIDSKEGWAEAERADLKDSLGGLSTYTKLIANDYSALRDADVVIFSAGDISVIKDGDRNSEIKTTKAAIDDVAPKLAASGFHGVLIDVSNPCDVAVSYWQEKLDLGRNQIIGTGTALDTYRMRRAVAEAVRVNVADVRGYNMGEHGADQFTAWSSVRVNNKPIKDFPNVKLDEISEAARLGGWQIFRAKHYTSFGIATIACEIALAVCNDAHRIFPCSAYDPEFDIAIGHPTTIGRTGVIDNPPMGLSGDEVDAYAHAAETIKANLAKLHALS</sequence>
<feature type="binding site" evidence="3">
    <location>
        <begin position="9"/>
        <end position="14"/>
    </location>
    <ligand>
        <name>NAD(+)</name>
        <dbReference type="ChEBI" id="CHEBI:57540"/>
    </ligand>
</feature>
<dbReference type="AlphaFoldDB" id="A0A0R1MYP7"/>
<feature type="binding site" evidence="3">
    <location>
        <position position="34"/>
    </location>
    <ligand>
        <name>NAD(+)</name>
        <dbReference type="ChEBI" id="CHEBI:57540"/>
    </ligand>
</feature>
<dbReference type="PRINTS" id="PR00086">
    <property type="entry name" value="LLDHDRGNASE"/>
</dbReference>
<dbReference type="SUPFAM" id="SSF56327">
    <property type="entry name" value="LDH C-terminal domain-like"/>
    <property type="match status" value="1"/>
</dbReference>
<protein>
    <submittedName>
        <fullName evidence="7">Enzyme with possible activities of L-2-hydroxyisocaproate malate lactate dehydrogenase</fullName>
    </submittedName>
</protein>
<reference evidence="7 8" key="1">
    <citation type="journal article" date="2015" name="Genome Announc.">
        <title>Expanding the biotechnology potential of lactobacilli through comparative genomics of 213 strains and associated genera.</title>
        <authorList>
            <person name="Sun Z."/>
            <person name="Harris H.M."/>
            <person name="McCann A."/>
            <person name="Guo C."/>
            <person name="Argimon S."/>
            <person name="Zhang W."/>
            <person name="Yang X."/>
            <person name="Jeffery I.B."/>
            <person name="Cooney J.C."/>
            <person name="Kagawa T.F."/>
            <person name="Liu W."/>
            <person name="Song Y."/>
            <person name="Salvetti E."/>
            <person name="Wrobel A."/>
            <person name="Rasinkangas P."/>
            <person name="Parkhill J."/>
            <person name="Rea M.C."/>
            <person name="O'Sullivan O."/>
            <person name="Ritari J."/>
            <person name="Douillard F.P."/>
            <person name="Paul Ross R."/>
            <person name="Yang R."/>
            <person name="Briner A.E."/>
            <person name="Felis G.E."/>
            <person name="de Vos W.M."/>
            <person name="Barrangou R."/>
            <person name="Klaenhammer T.R."/>
            <person name="Caufield P.W."/>
            <person name="Cui Y."/>
            <person name="Zhang H."/>
            <person name="O'Toole P.W."/>
        </authorList>
    </citation>
    <scope>NUCLEOTIDE SEQUENCE [LARGE SCALE GENOMIC DNA]</scope>
    <source>
        <strain evidence="7 8">DSM 12744</strain>
    </source>
</reference>
<dbReference type="GO" id="GO:0006089">
    <property type="term" value="P:lactate metabolic process"/>
    <property type="evidence" value="ECO:0007669"/>
    <property type="project" value="TreeGrafter"/>
</dbReference>
<dbReference type="InterPro" id="IPR022383">
    <property type="entry name" value="Lactate/malate_DH_C"/>
</dbReference>
<dbReference type="OrthoDB" id="9802969at2"/>
<gene>
    <name evidence="7" type="ORF">FD09_GL002074</name>
</gene>
<dbReference type="Gene3D" id="3.40.50.720">
    <property type="entry name" value="NAD(P)-binding Rossmann-like Domain"/>
    <property type="match status" value="1"/>
</dbReference>
<dbReference type="InterPro" id="IPR001557">
    <property type="entry name" value="L-lactate/malate_DH"/>
</dbReference>
<evidence type="ECO:0000256" key="1">
    <source>
        <dbReference type="ARBA" id="ARBA00006054"/>
    </source>
</evidence>
<evidence type="ECO:0000313" key="7">
    <source>
        <dbReference type="EMBL" id="KRL13248.1"/>
    </source>
</evidence>
<dbReference type="RefSeq" id="WP_057819072.1">
    <property type="nucleotide sequence ID" value="NZ_AZEC01000004.1"/>
</dbReference>
<feature type="domain" description="Lactate/malate dehydrogenase C-terminal" evidence="6">
    <location>
        <begin position="146"/>
        <end position="301"/>
    </location>
</feature>
<evidence type="ECO:0000256" key="2">
    <source>
        <dbReference type="PIRSR" id="PIRSR000102-1"/>
    </source>
</evidence>
<evidence type="ECO:0000313" key="8">
    <source>
        <dbReference type="Proteomes" id="UP000051330"/>
    </source>
</evidence>
<dbReference type="GO" id="GO:0004459">
    <property type="term" value="F:L-lactate dehydrogenase (NAD+) activity"/>
    <property type="evidence" value="ECO:0007669"/>
    <property type="project" value="TreeGrafter"/>
</dbReference>
<comment type="caution">
    <text evidence="7">The sequence shown here is derived from an EMBL/GenBank/DDBJ whole genome shotgun (WGS) entry which is preliminary data.</text>
</comment>
<dbReference type="EMBL" id="AZEC01000004">
    <property type="protein sequence ID" value="KRL13248.1"/>
    <property type="molecule type" value="Genomic_DNA"/>
</dbReference>
<evidence type="ECO:0000256" key="3">
    <source>
        <dbReference type="PIRSR" id="PIRSR000102-3"/>
    </source>
</evidence>
<dbReference type="InterPro" id="IPR036291">
    <property type="entry name" value="NAD(P)-bd_dom_sf"/>
</dbReference>
<evidence type="ECO:0000259" key="6">
    <source>
        <dbReference type="Pfam" id="PF02866"/>
    </source>
</evidence>
<proteinExistence type="inferred from homology"/>
<feature type="domain" description="Lactate/malate dehydrogenase N-terminal" evidence="5">
    <location>
        <begin position="5"/>
        <end position="143"/>
    </location>
</feature>
<feature type="binding site" evidence="3">
    <location>
        <begin position="119"/>
        <end position="121"/>
    </location>
    <ligand>
        <name>NAD(+)</name>
        <dbReference type="ChEBI" id="CHEBI:57540"/>
    </ligand>
</feature>
<dbReference type="InterPro" id="IPR001236">
    <property type="entry name" value="Lactate/malate_DH_N"/>
</dbReference>
<dbReference type="PANTHER" id="PTHR43128:SF31">
    <property type="entry name" value="L-LACTATE DEHYDROGENASE"/>
    <property type="match status" value="1"/>
</dbReference>
<keyword evidence="3" id="KW-0520">NAD</keyword>
<name>A0A0R1MYP7_9LACO</name>
<dbReference type="InterPro" id="IPR015955">
    <property type="entry name" value="Lactate_DH/Glyco_Ohase_4_C"/>
</dbReference>
<dbReference type="Proteomes" id="UP000051330">
    <property type="component" value="Unassembled WGS sequence"/>
</dbReference>
<dbReference type="Gene3D" id="3.90.110.10">
    <property type="entry name" value="Lactate dehydrogenase/glycoside hydrolase, family 4, C-terminal"/>
    <property type="match status" value="1"/>
</dbReference>
<dbReference type="STRING" id="1423792.FD09_GL002074"/>
<evidence type="ECO:0000259" key="5">
    <source>
        <dbReference type="Pfam" id="PF00056"/>
    </source>
</evidence>
<accession>A0A0R1MYP7</accession>
<dbReference type="SUPFAM" id="SSF51735">
    <property type="entry name" value="NAD(P)-binding Rossmann-fold domains"/>
    <property type="match status" value="1"/>
</dbReference>
<comment type="similarity">
    <text evidence="1">Belongs to the LDH/MDH superfamily. LDH family.</text>
</comment>
<feature type="active site" description="Proton acceptor" evidence="2">
    <location>
        <position position="176"/>
    </location>
</feature>
<dbReference type="PANTHER" id="PTHR43128">
    <property type="entry name" value="L-2-HYDROXYCARBOXYLATE DEHYDROGENASE (NAD(P)(+))"/>
    <property type="match status" value="1"/>
</dbReference>